<dbReference type="Proteomes" id="UP000649289">
    <property type="component" value="Unassembled WGS sequence"/>
</dbReference>
<keyword evidence="3" id="KW-1185">Reference proteome</keyword>
<evidence type="ECO:0000256" key="1">
    <source>
        <dbReference type="SAM" id="MobiDB-lite"/>
    </source>
</evidence>
<evidence type="ECO:0008006" key="4">
    <source>
        <dbReference type="Google" id="ProtNLM"/>
    </source>
</evidence>
<reference evidence="2 3" key="1">
    <citation type="submission" date="2020-09" db="EMBL/GenBank/DDBJ databases">
        <title>novel species in genus Nocardioides.</title>
        <authorList>
            <person name="Zhang G."/>
        </authorList>
    </citation>
    <scope>NUCLEOTIDE SEQUENCE [LARGE SCALE GENOMIC DNA]</scope>
    <source>
        <strain evidence="2 3">19197</strain>
    </source>
</reference>
<comment type="caution">
    <text evidence="2">The sequence shown here is derived from an EMBL/GenBank/DDBJ whole genome shotgun (WGS) entry which is preliminary data.</text>
</comment>
<protein>
    <recommendedName>
        <fullName evidence="4">Nuclear transport factor 2 family protein</fullName>
    </recommendedName>
</protein>
<organism evidence="2 3">
    <name type="scientific">Nocardioides hwasunensis</name>
    <dbReference type="NCBI Taxonomy" id="397258"/>
    <lineage>
        <taxon>Bacteria</taxon>
        <taxon>Bacillati</taxon>
        <taxon>Actinomycetota</taxon>
        <taxon>Actinomycetes</taxon>
        <taxon>Propionibacteriales</taxon>
        <taxon>Nocardioidaceae</taxon>
        <taxon>Nocardioides</taxon>
    </lineage>
</organism>
<evidence type="ECO:0000313" key="3">
    <source>
        <dbReference type="Proteomes" id="UP000649289"/>
    </source>
</evidence>
<dbReference type="RefSeq" id="WP_191199048.1">
    <property type="nucleotide sequence ID" value="NZ_BAAAPA010000004.1"/>
</dbReference>
<feature type="region of interest" description="Disordered" evidence="1">
    <location>
        <begin position="164"/>
        <end position="191"/>
    </location>
</feature>
<feature type="compositionally biased region" description="Low complexity" evidence="1">
    <location>
        <begin position="175"/>
        <end position="191"/>
    </location>
</feature>
<proteinExistence type="predicted"/>
<accession>A0ABR8MF66</accession>
<gene>
    <name evidence="2" type="ORF">IEZ25_08960</name>
</gene>
<evidence type="ECO:0000313" key="2">
    <source>
        <dbReference type="EMBL" id="MBD3914741.1"/>
    </source>
</evidence>
<name>A0ABR8MF66_9ACTN</name>
<sequence length="191" mass="19997">MDPRRLLPVLTAVACALVVAVLVVTLAGPDKPEPTPRLRAGDAPPAAAVVLARWDERRAAAWAASDPAALEELYVEGSRAGAADVRLLRDYRDRGLAVEGLATQVLALEVVEHTPDRLVLTVTDRVAAGRAVGRDTSLALPRDRASTRRVELVRVDGAWLVAEARDQPGPGAGGQPSAAASTSRTSSSSKS</sequence>
<dbReference type="EMBL" id="JACXYY010000003">
    <property type="protein sequence ID" value="MBD3914741.1"/>
    <property type="molecule type" value="Genomic_DNA"/>
</dbReference>